<dbReference type="CDD" id="cd07253">
    <property type="entry name" value="GLOD5"/>
    <property type="match status" value="1"/>
</dbReference>
<evidence type="ECO:0000259" key="3">
    <source>
        <dbReference type="PROSITE" id="PS51819"/>
    </source>
</evidence>
<dbReference type="PANTHER" id="PTHR21366:SF14">
    <property type="entry name" value="GLYOXALASE DOMAIN-CONTAINING PROTEIN 5"/>
    <property type="match status" value="1"/>
</dbReference>
<dbReference type="RefSeq" id="XP_018083100.1">
    <property type="nucleotide sequence ID" value="XM_018227611.2"/>
</dbReference>
<accession>A0A1L8HSN7</accession>
<dbReference type="Gene3D" id="3.10.180.10">
    <property type="entry name" value="2,3-Dihydroxybiphenyl 1,2-Dioxygenase, domain 1"/>
    <property type="match status" value="1"/>
</dbReference>
<dbReference type="SUPFAM" id="SSF54593">
    <property type="entry name" value="Glyoxalase/Bleomycin resistance protein/Dihydroxybiphenyl dioxygenase"/>
    <property type="match status" value="1"/>
</dbReference>
<proteinExistence type="inferred from homology"/>
<organism evidence="4 5">
    <name type="scientific">Xenopus laevis</name>
    <name type="common">African clawed frog</name>
    <dbReference type="NCBI Taxonomy" id="8355"/>
    <lineage>
        <taxon>Eukaryota</taxon>
        <taxon>Metazoa</taxon>
        <taxon>Chordata</taxon>
        <taxon>Craniata</taxon>
        <taxon>Vertebrata</taxon>
        <taxon>Euteleostomi</taxon>
        <taxon>Amphibia</taxon>
        <taxon>Batrachia</taxon>
        <taxon>Anura</taxon>
        <taxon>Pipoidea</taxon>
        <taxon>Pipidae</taxon>
        <taxon>Xenopodinae</taxon>
        <taxon>Xenopus</taxon>
        <taxon>Xenopus</taxon>
    </lineage>
</organism>
<evidence type="ECO:0000313" key="5">
    <source>
        <dbReference type="RefSeq" id="XP_018083100.1"/>
    </source>
</evidence>
<feature type="domain" description="VOC" evidence="3">
    <location>
        <begin position="33"/>
        <end position="153"/>
    </location>
</feature>
<protein>
    <recommendedName>
        <fullName evidence="2">Glyoxalase domain-containing protein 5</fullName>
    </recommendedName>
</protein>
<evidence type="ECO:0000313" key="4">
    <source>
        <dbReference type="Proteomes" id="UP000186698"/>
    </source>
</evidence>
<dbReference type="InterPro" id="IPR037523">
    <property type="entry name" value="VOC_core"/>
</dbReference>
<evidence type="ECO:0000313" key="6">
    <source>
        <dbReference type="Xenbase" id="XB-GENE-5881482"/>
    </source>
</evidence>
<sequence length="160" mass="17835">MLPLCRLLSRRAQVPSHLIRCLSDSRPPFRIQRLDHLVLTVRNLDKTIKFYTKVLGMEATTFKGGRKALSFGIQKINLHETGKEFEPKASLPTPGSADLCLITETPLTTVVQHLKVCGVPIEEGPVSRTGAVGEITSVYLRDPDHNLIEVSNYESNDKKN</sequence>
<dbReference type="OMA" id="FGTHKIN"/>
<dbReference type="GeneID" id="733341"/>
<evidence type="ECO:0000256" key="2">
    <source>
        <dbReference type="ARBA" id="ARBA00040140"/>
    </source>
</evidence>
<dbReference type="AGR" id="Xenbase:XB-GENE-5881482"/>
<dbReference type="STRING" id="8355.A0A1L8HSN7"/>
<dbReference type="InterPro" id="IPR029068">
    <property type="entry name" value="Glyas_Bleomycin-R_OHBP_Dase"/>
</dbReference>
<dbReference type="InterPro" id="IPR004360">
    <property type="entry name" value="Glyas_Fos-R_dOase_dom"/>
</dbReference>
<dbReference type="Xenbase" id="XB-GENE-5881482">
    <property type="gene designation" value="glod5.L"/>
</dbReference>
<dbReference type="Proteomes" id="UP000186698">
    <property type="component" value="Chromosome 1L"/>
</dbReference>
<dbReference type="Bgee" id="733341">
    <property type="expression patterns" value="Expressed in oocyte and 17 other cell types or tissues"/>
</dbReference>
<reference evidence="5" key="1">
    <citation type="submission" date="2025-08" db="UniProtKB">
        <authorList>
            <consortium name="RefSeq"/>
        </authorList>
    </citation>
    <scope>IDENTIFICATION</scope>
    <source>
        <strain evidence="5">J_2021</strain>
        <tissue evidence="5">Erythrocytes</tissue>
    </source>
</reference>
<dbReference type="OrthoDB" id="5371818at2759"/>
<dbReference type="PaxDb" id="8355-A0A1L8HSN7"/>
<gene>
    <name evidence="5 6" type="primary">glod5.L</name>
</gene>
<dbReference type="InterPro" id="IPR050383">
    <property type="entry name" value="GlyoxalaseI/FosfomycinResist"/>
</dbReference>
<dbReference type="PANTHER" id="PTHR21366">
    <property type="entry name" value="GLYOXALASE FAMILY PROTEIN"/>
    <property type="match status" value="1"/>
</dbReference>
<dbReference type="CTD" id="733341"/>
<name>A0A1L8HSN7_XENLA</name>
<keyword evidence="4" id="KW-1185">Reference proteome</keyword>
<dbReference type="PROSITE" id="PS51819">
    <property type="entry name" value="VOC"/>
    <property type="match status" value="1"/>
</dbReference>
<dbReference type="Pfam" id="PF00903">
    <property type="entry name" value="Glyoxalase"/>
    <property type="match status" value="1"/>
</dbReference>
<comment type="similarity">
    <text evidence="1">Belongs to the glyoxalase I family.</text>
</comment>
<dbReference type="KEGG" id="xla:733341"/>
<dbReference type="AlphaFoldDB" id="A0A1L8HSN7"/>
<evidence type="ECO:0000256" key="1">
    <source>
        <dbReference type="ARBA" id="ARBA00010363"/>
    </source>
</evidence>